<sequence>MAKFRERSVIDEGLWRDVLGIEAPLPVGGRRRSWAAAWREYWAFYRTRRYFHRAWIVQEVAVAGRLEMMAGRRGEELRWDDMYGFAEFLVETGWFTELDDLGDSWLEGLGSNPGTVKGFGITDIGTLQRQLRSRWFEKTGWPMYWWEVVTTVRKRDCFLKEDKVFATVGTLQQVLTPGTPLPFPVDAAATPLQVYVHAAAALLHHCPELPGLSFVDHQDYYRLPNLPSWVPDLTSDKYTNPIGTFFSGFKACVLNPDTVPPRHVTPAGELHLRGIKLDTLSFKTTPCAPLSTDFAIEALSFLATMPTLYAHANGRDRDGVLTPLFREAALVDALTCYQAANPYRGAVAETQRLLKGCRAWLVMALGSVYSGCLMREGQPWYDAATLAEYRGKWAKVEALIRGMGARALVPSVEEIREYGEEMMRARAADRPWLERIKPPTVFKSQIGSMMLMRCLFRTVEGRVGVCTQTCEPGDEVWFLEGGAVPYVLRPCKEEGGKQTYMFHGECCVVGAMYGELVESGHIVPDKLEDVVIR</sequence>
<gene>
    <name evidence="1" type="ORF">B0T15DRAFT_538631</name>
</gene>
<dbReference type="InterPro" id="IPR052895">
    <property type="entry name" value="HetReg/Transcr_Mod"/>
</dbReference>
<accession>A0AAJ0GN29</accession>
<keyword evidence="2" id="KW-1185">Reference proteome</keyword>
<dbReference type="PANTHER" id="PTHR24148:SF73">
    <property type="entry name" value="HET DOMAIN PROTEIN (AFU_ORTHOLOGUE AFUA_8G01020)"/>
    <property type="match status" value="1"/>
</dbReference>
<dbReference type="Proteomes" id="UP001273166">
    <property type="component" value="Unassembled WGS sequence"/>
</dbReference>
<dbReference type="GeneID" id="87888522"/>
<evidence type="ECO:0000313" key="2">
    <source>
        <dbReference type="Proteomes" id="UP001273166"/>
    </source>
</evidence>
<dbReference type="EMBL" id="JAUDZG010000006">
    <property type="protein sequence ID" value="KAK3302949.1"/>
    <property type="molecule type" value="Genomic_DNA"/>
</dbReference>
<dbReference type="AlphaFoldDB" id="A0AAJ0GN29"/>
<proteinExistence type="predicted"/>
<comment type="caution">
    <text evidence="1">The sequence shown here is derived from an EMBL/GenBank/DDBJ whole genome shotgun (WGS) entry which is preliminary data.</text>
</comment>
<dbReference type="PANTHER" id="PTHR24148">
    <property type="entry name" value="ANKYRIN REPEAT DOMAIN-CONTAINING PROTEIN 39 HOMOLOG-RELATED"/>
    <property type="match status" value="1"/>
</dbReference>
<protein>
    <recommendedName>
        <fullName evidence="3">Heterokaryon incompatibility domain-containing protein</fullName>
    </recommendedName>
</protein>
<reference evidence="1" key="2">
    <citation type="submission" date="2023-06" db="EMBL/GenBank/DDBJ databases">
        <authorList>
            <consortium name="Lawrence Berkeley National Laboratory"/>
            <person name="Mondo S.J."/>
            <person name="Hensen N."/>
            <person name="Bonometti L."/>
            <person name="Westerberg I."/>
            <person name="Brannstrom I.O."/>
            <person name="Guillou S."/>
            <person name="Cros-Aarteil S."/>
            <person name="Calhoun S."/>
            <person name="Haridas S."/>
            <person name="Kuo A."/>
            <person name="Pangilinan J."/>
            <person name="Riley R."/>
            <person name="Labutti K."/>
            <person name="Andreopoulos B."/>
            <person name="Lipzen A."/>
            <person name="Chen C."/>
            <person name="Yanf M."/>
            <person name="Daum C."/>
            <person name="Ng V."/>
            <person name="Clum A."/>
            <person name="Steindorff A."/>
            <person name="Ohm R."/>
            <person name="Martin F."/>
            <person name="Silar P."/>
            <person name="Natvig D."/>
            <person name="Lalanne C."/>
            <person name="Gautier V."/>
            <person name="Ament-Velasquez S.L."/>
            <person name="Kruys A."/>
            <person name="Hutchinson M.I."/>
            <person name="Powell A.J."/>
            <person name="Barry K."/>
            <person name="Miller A.N."/>
            <person name="Grigoriev I.V."/>
            <person name="Debuchy R."/>
            <person name="Gladieux P."/>
            <person name="Thoren M.H."/>
            <person name="Johannesson H."/>
        </authorList>
    </citation>
    <scope>NUCLEOTIDE SEQUENCE</scope>
    <source>
        <strain evidence="1">CBS 333.67</strain>
    </source>
</reference>
<organism evidence="1 2">
    <name type="scientific">Chaetomium strumarium</name>
    <dbReference type="NCBI Taxonomy" id="1170767"/>
    <lineage>
        <taxon>Eukaryota</taxon>
        <taxon>Fungi</taxon>
        <taxon>Dikarya</taxon>
        <taxon>Ascomycota</taxon>
        <taxon>Pezizomycotina</taxon>
        <taxon>Sordariomycetes</taxon>
        <taxon>Sordariomycetidae</taxon>
        <taxon>Sordariales</taxon>
        <taxon>Chaetomiaceae</taxon>
        <taxon>Chaetomium</taxon>
    </lineage>
</organism>
<dbReference type="Pfam" id="PF26639">
    <property type="entry name" value="Het-6_barrel"/>
    <property type="match status" value="1"/>
</dbReference>
<dbReference type="RefSeq" id="XP_062718729.1">
    <property type="nucleotide sequence ID" value="XM_062869693.1"/>
</dbReference>
<reference evidence="1" key="1">
    <citation type="journal article" date="2023" name="Mol. Phylogenet. Evol.">
        <title>Genome-scale phylogeny and comparative genomics of the fungal order Sordariales.</title>
        <authorList>
            <person name="Hensen N."/>
            <person name="Bonometti L."/>
            <person name="Westerberg I."/>
            <person name="Brannstrom I.O."/>
            <person name="Guillou S."/>
            <person name="Cros-Aarteil S."/>
            <person name="Calhoun S."/>
            <person name="Haridas S."/>
            <person name="Kuo A."/>
            <person name="Mondo S."/>
            <person name="Pangilinan J."/>
            <person name="Riley R."/>
            <person name="LaButti K."/>
            <person name="Andreopoulos B."/>
            <person name="Lipzen A."/>
            <person name="Chen C."/>
            <person name="Yan M."/>
            <person name="Daum C."/>
            <person name="Ng V."/>
            <person name="Clum A."/>
            <person name="Steindorff A."/>
            <person name="Ohm R.A."/>
            <person name="Martin F."/>
            <person name="Silar P."/>
            <person name="Natvig D.O."/>
            <person name="Lalanne C."/>
            <person name="Gautier V."/>
            <person name="Ament-Velasquez S.L."/>
            <person name="Kruys A."/>
            <person name="Hutchinson M.I."/>
            <person name="Powell A.J."/>
            <person name="Barry K."/>
            <person name="Miller A.N."/>
            <person name="Grigoriev I.V."/>
            <person name="Debuchy R."/>
            <person name="Gladieux P."/>
            <person name="Hiltunen Thoren M."/>
            <person name="Johannesson H."/>
        </authorList>
    </citation>
    <scope>NUCLEOTIDE SEQUENCE</scope>
    <source>
        <strain evidence="1">CBS 333.67</strain>
    </source>
</reference>
<evidence type="ECO:0008006" key="3">
    <source>
        <dbReference type="Google" id="ProtNLM"/>
    </source>
</evidence>
<name>A0AAJ0GN29_9PEZI</name>
<evidence type="ECO:0000313" key="1">
    <source>
        <dbReference type="EMBL" id="KAK3302949.1"/>
    </source>
</evidence>